<protein>
    <submittedName>
        <fullName evidence="1">Uncharacterized protein</fullName>
    </submittedName>
</protein>
<proteinExistence type="predicted"/>
<name>A0A6S7FNM6_PARCT</name>
<sequence>MAGRWSKFLFESRCSRKKLYGKCRIKRFIQAVEKESEVLQASGMIGMQSGNGGSETELSNMNQNANQNATIVGSSAESARHQMKSRMRATAPIQLTVWDLNERVFQLTITKVGGQEEELKTKVYRVPISAIENPRKHSVKAIGIPHIREEIVSVNAAGITEHLGLTNEKIRRGKGPVDLLIGIDHAHLHTGQTIKESGPPSSQKVTEAVAVDEELDKVNEERRKAEIVCKLALAKAEEAINIRTFSSFSRIRRLLQNFVRARREERRENNHSLDMKSPLAPQELREAELFWIQEARKA</sequence>
<evidence type="ECO:0000313" key="1">
    <source>
        <dbReference type="EMBL" id="CAB3978503.1"/>
    </source>
</evidence>
<comment type="caution">
    <text evidence="1">The sequence shown here is derived from an EMBL/GenBank/DDBJ whole genome shotgun (WGS) entry which is preliminary data.</text>
</comment>
<organism evidence="1 2">
    <name type="scientific">Paramuricea clavata</name>
    <name type="common">Red gorgonian</name>
    <name type="synonym">Violescent sea-whip</name>
    <dbReference type="NCBI Taxonomy" id="317549"/>
    <lineage>
        <taxon>Eukaryota</taxon>
        <taxon>Metazoa</taxon>
        <taxon>Cnidaria</taxon>
        <taxon>Anthozoa</taxon>
        <taxon>Octocorallia</taxon>
        <taxon>Malacalcyonacea</taxon>
        <taxon>Plexauridae</taxon>
        <taxon>Paramuricea</taxon>
    </lineage>
</organism>
<evidence type="ECO:0000313" key="2">
    <source>
        <dbReference type="Proteomes" id="UP001152795"/>
    </source>
</evidence>
<accession>A0A6S7FNM6</accession>
<dbReference type="AlphaFoldDB" id="A0A6S7FNM6"/>
<reference evidence="1" key="1">
    <citation type="submission" date="2020-04" db="EMBL/GenBank/DDBJ databases">
        <authorList>
            <person name="Alioto T."/>
            <person name="Alioto T."/>
            <person name="Gomez Garrido J."/>
        </authorList>
    </citation>
    <scope>NUCLEOTIDE SEQUENCE</scope>
    <source>
        <strain evidence="1">A484AB</strain>
    </source>
</reference>
<dbReference type="Proteomes" id="UP001152795">
    <property type="component" value="Unassembled WGS sequence"/>
</dbReference>
<keyword evidence="2" id="KW-1185">Reference proteome</keyword>
<dbReference type="EMBL" id="CACRXK020000118">
    <property type="protein sequence ID" value="CAB3978503.1"/>
    <property type="molecule type" value="Genomic_DNA"/>
</dbReference>
<gene>
    <name evidence="1" type="ORF">PACLA_8A041996</name>
</gene>